<comment type="caution">
    <text evidence="1">The sequence shown here is derived from an EMBL/GenBank/DDBJ whole genome shotgun (WGS) entry which is preliminary data.</text>
</comment>
<sequence length="99" mass="10736">MPTEVTTGATAMKEVVDDCMVVSSAPPEKKKAVRTRRELCEAATKRTAACLGNCSTPITEDQEDKGKKNKAAVTDMRLAEIRLDSNPRCKQVALSSVPR</sequence>
<keyword evidence="2" id="KW-1185">Reference proteome</keyword>
<dbReference type="Proteomes" id="UP001154282">
    <property type="component" value="Unassembled WGS sequence"/>
</dbReference>
<protein>
    <submittedName>
        <fullName evidence="1">Uncharacterized protein</fullName>
    </submittedName>
</protein>
<accession>A0AAV0LBJ4</accession>
<proteinExistence type="predicted"/>
<dbReference type="AlphaFoldDB" id="A0AAV0LBJ4"/>
<evidence type="ECO:0000313" key="2">
    <source>
        <dbReference type="Proteomes" id="UP001154282"/>
    </source>
</evidence>
<evidence type="ECO:0000313" key="1">
    <source>
        <dbReference type="EMBL" id="CAI0430995.1"/>
    </source>
</evidence>
<reference evidence="1" key="1">
    <citation type="submission" date="2022-08" db="EMBL/GenBank/DDBJ databases">
        <authorList>
            <person name="Gutierrez-Valencia J."/>
        </authorList>
    </citation>
    <scope>NUCLEOTIDE SEQUENCE</scope>
</reference>
<dbReference type="EMBL" id="CAMGYJ010000006">
    <property type="protein sequence ID" value="CAI0430995.1"/>
    <property type="molecule type" value="Genomic_DNA"/>
</dbReference>
<name>A0AAV0LBJ4_9ROSI</name>
<gene>
    <name evidence="1" type="ORF">LITE_LOCUS22866</name>
</gene>
<organism evidence="1 2">
    <name type="scientific">Linum tenue</name>
    <dbReference type="NCBI Taxonomy" id="586396"/>
    <lineage>
        <taxon>Eukaryota</taxon>
        <taxon>Viridiplantae</taxon>
        <taxon>Streptophyta</taxon>
        <taxon>Embryophyta</taxon>
        <taxon>Tracheophyta</taxon>
        <taxon>Spermatophyta</taxon>
        <taxon>Magnoliopsida</taxon>
        <taxon>eudicotyledons</taxon>
        <taxon>Gunneridae</taxon>
        <taxon>Pentapetalae</taxon>
        <taxon>rosids</taxon>
        <taxon>fabids</taxon>
        <taxon>Malpighiales</taxon>
        <taxon>Linaceae</taxon>
        <taxon>Linum</taxon>
    </lineage>
</organism>